<dbReference type="Pfam" id="PF00530">
    <property type="entry name" value="SRCR"/>
    <property type="match status" value="2"/>
</dbReference>
<feature type="disulfide bond" evidence="11">
    <location>
        <begin position="172"/>
        <end position="236"/>
    </location>
</feature>
<feature type="region of interest" description="Disordered" evidence="12">
    <location>
        <begin position="476"/>
        <end position="497"/>
    </location>
</feature>
<evidence type="ECO:0000256" key="1">
    <source>
        <dbReference type="ARBA" id="ARBA00004167"/>
    </source>
</evidence>
<keyword evidence="7 13" id="KW-1133">Transmembrane helix</keyword>
<dbReference type="SMART" id="SM00202">
    <property type="entry name" value="SR"/>
    <property type="match status" value="2"/>
</dbReference>
<accession>A0A6G1QX23</accession>
<evidence type="ECO:0000256" key="6">
    <source>
        <dbReference type="ARBA" id="ARBA00022737"/>
    </source>
</evidence>
<evidence type="ECO:0000256" key="2">
    <source>
        <dbReference type="ARBA" id="ARBA00004613"/>
    </source>
</evidence>
<dbReference type="GO" id="GO:0005886">
    <property type="term" value="C:plasma membrane"/>
    <property type="evidence" value="ECO:0007669"/>
    <property type="project" value="TreeGrafter"/>
</dbReference>
<dbReference type="OrthoDB" id="536948at2759"/>
<reference evidence="16 17" key="1">
    <citation type="submission" date="2019-02" db="EMBL/GenBank/DDBJ databases">
        <title>Opniocepnalus argus genome.</title>
        <authorList>
            <person name="Zhou C."/>
            <person name="Xiao S."/>
        </authorList>
    </citation>
    <scope>NUCLEOTIDE SEQUENCE [LARGE SCALE GENOMIC DNA]</scope>
    <source>
        <strain evidence="16">OARG1902GOOAL</strain>
        <tissue evidence="16">Muscle</tissue>
    </source>
</reference>
<evidence type="ECO:0000256" key="13">
    <source>
        <dbReference type="SAM" id="Phobius"/>
    </source>
</evidence>
<name>A0A6G1QX23_CHAAH</name>
<keyword evidence="4 13" id="KW-0812">Transmembrane</keyword>
<dbReference type="PROSITE" id="PS50287">
    <property type="entry name" value="SRCR_2"/>
    <property type="match status" value="2"/>
</dbReference>
<reference evidence="17" key="2">
    <citation type="submission" date="2019-02" db="EMBL/GenBank/DDBJ databases">
        <title>Opniocepnalus argus Var Kimnra genome.</title>
        <authorList>
            <person name="Zhou C."/>
            <person name="Xiao S."/>
        </authorList>
    </citation>
    <scope>NUCLEOTIDE SEQUENCE [LARGE SCALE GENOMIC DNA]</scope>
</reference>
<evidence type="ECO:0000313" key="17">
    <source>
        <dbReference type="Proteomes" id="UP000503349"/>
    </source>
</evidence>
<evidence type="ECO:0000256" key="12">
    <source>
        <dbReference type="SAM" id="MobiDB-lite"/>
    </source>
</evidence>
<feature type="signal peptide" evidence="14">
    <location>
        <begin position="1"/>
        <end position="18"/>
    </location>
</feature>
<comment type="caution">
    <text evidence="11">Lacks conserved residue(s) required for the propagation of feature annotation.</text>
</comment>
<keyword evidence="17" id="KW-1185">Reference proteome</keyword>
<organism evidence="16 17">
    <name type="scientific">Channa argus</name>
    <name type="common">Northern snakehead</name>
    <name type="synonym">Ophicephalus argus</name>
    <dbReference type="NCBI Taxonomy" id="215402"/>
    <lineage>
        <taxon>Eukaryota</taxon>
        <taxon>Metazoa</taxon>
        <taxon>Chordata</taxon>
        <taxon>Craniata</taxon>
        <taxon>Vertebrata</taxon>
        <taxon>Euteleostomi</taxon>
        <taxon>Actinopterygii</taxon>
        <taxon>Neopterygii</taxon>
        <taxon>Teleostei</taxon>
        <taxon>Neoteleostei</taxon>
        <taxon>Acanthomorphata</taxon>
        <taxon>Anabantaria</taxon>
        <taxon>Anabantiformes</taxon>
        <taxon>Channoidei</taxon>
        <taxon>Channidae</taxon>
        <taxon>Channa</taxon>
    </lineage>
</organism>
<evidence type="ECO:0000256" key="9">
    <source>
        <dbReference type="ARBA" id="ARBA00023157"/>
    </source>
</evidence>
<feature type="region of interest" description="Disordered" evidence="12">
    <location>
        <begin position="607"/>
        <end position="628"/>
    </location>
</feature>
<keyword evidence="10" id="KW-0325">Glycoprotein</keyword>
<feature type="compositionally biased region" description="Polar residues" evidence="12">
    <location>
        <begin position="488"/>
        <end position="497"/>
    </location>
</feature>
<dbReference type="FunFam" id="3.10.250.10:FF:000002">
    <property type="entry name" value="Scavenger receptor cysteine-rich type 1 protein M130"/>
    <property type="match status" value="1"/>
</dbReference>
<proteinExistence type="predicted"/>
<feature type="disulfide bond" evidence="11">
    <location>
        <begin position="217"/>
        <end position="227"/>
    </location>
</feature>
<dbReference type="InterPro" id="IPR001190">
    <property type="entry name" value="SRCR"/>
</dbReference>
<dbReference type="SUPFAM" id="SSF56487">
    <property type="entry name" value="SRCR-like"/>
    <property type="match status" value="2"/>
</dbReference>
<evidence type="ECO:0000256" key="3">
    <source>
        <dbReference type="ARBA" id="ARBA00022525"/>
    </source>
</evidence>
<dbReference type="FunFam" id="3.10.250.10:FF:000016">
    <property type="entry name" value="Scavenger receptor cysteine-rich protein type 12"/>
    <property type="match status" value="1"/>
</dbReference>
<sequence length="628" mass="69332">MKLNKYILIVQLSCLCKAFQNTSTPTATTDLQVNTEGNNTTKQIQEEINSDPFVQPINSRCNWTLRMPENRSSVYVPLTADAADLLAVQICQELDCGVVFAVNRTSSPANSTCFHDCFYANGRLQNCSESKGNNCTIIEVFCGNNVVQLAEGNSRCDGRVELWRDGRWGTVCDDQWSLRDADVVCDQLKCGYALNVTGQGGSFPPGRGPIYRDELNCTGKEKNLWDCPAARDESDCGHKEDAGVVCSEMRAIRLTGGLDRCSGILEVHRNGSWGTVCDNCWNKELASMVCSMLQCGDEPQNYTQFNPPLKHNNGTRYYYSCDRRHQNLWQCFEYTMPHLCIDSKASGVICKGSRGFPAISTENVTGVTASTAPPTTITTAGVFFTPSPTLLSTIVLSLLLLVFLITNTVLCCLYRRRHAFLLQQSRASPRQLTSERHQNNNDGDVDLVKVTTNPVQTDAPNPRYIWTQLSSVDSTSVDTDYEQHDPSNDPSTPLSTFRNSQRYRTDVNPLMRPSGLDSLCEEGPEPTIEAGGTFTNYNGGPTDPQYTRVSKISVDSFDTSSTSSGECYENINGCVTAPEPGQLFGNNGAFDPSRLVDGHQHQFYTEQATNPVSSDEDDDHIYSPVSPD</sequence>
<dbReference type="InterPro" id="IPR036772">
    <property type="entry name" value="SRCR-like_dom_sf"/>
</dbReference>
<feature type="domain" description="SRCR" evidence="15">
    <location>
        <begin position="147"/>
        <end position="247"/>
    </location>
</feature>
<keyword evidence="5 14" id="KW-0732">Signal</keyword>
<evidence type="ECO:0000259" key="15">
    <source>
        <dbReference type="PROSITE" id="PS50287"/>
    </source>
</evidence>
<dbReference type="PANTHER" id="PTHR48071:SF15">
    <property type="entry name" value="SRCR DOMAIN-CONTAINING PROTEIN"/>
    <property type="match status" value="1"/>
</dbReference>
<evidence type="ECO:0000256" key="11">
    <source>
        <dbReference type="PROSITE-ProRule" id="PRU00196"/>
    </source>
</evidence>
<feature type="disulfide bond" evidence="11">
    <location>
        <begin position="185"/>
        <end position="246"/>
    </location>
</feature>
<protein>
    <submittedName>
        <fullName evidence="16">T-cell differentiation antigen CD6</fullName>
    </submittedName>
</protein>
<dbReference type="GO" id="GO:0004252">
    <property type="term" value="F:serine-type endopeptidase activity"/>
    <property type="evidence" value="ECO:0007669"/>
    <property type="project" value="TreeGrafter"/>
</dbReference>
<evidence type="ECO:0000256" key="8">
    <source>
        <dbReference type="ARBA" id="ARBA00023136"/>
    </source>
</evidence>
<keyword evidence="9 11" id="KW-1015">Disulfide bond</keyword>
<evidence type="ECO:0000256" key="10">
    <source>
        <dbReference type="ARBA" id="ARBA00023180"/>
    </source>
</evidence>
<keyword evidence="8 13" id="KW-0472">Membrane</keyword>
<dbReference type="AlphaFoldDB" id="A0A6G1QX23"/>
<dbReference type="EMBL" id="CM015712">
    <property type="protein sequence ID" value="KAF3707172.1"/>
    <property type="molecule type" value="Genomic_DNA"/>
</dbReference>
<keyword evidence="3" id="KW-0964">Secreted</keyword>
<dbReference type="Gene3D" id="3.10.250.10">
    <property type="entry name" value="SRCR-like domain"/>
    <property type="match status" value="2"/>
</dbReference>
<feature type="transmembrane region" description="Helical" evidence="13">
    <location>
        <begin position="390"/>
        <end position="414"/>
    </location>
</feature>
<evidence type="ECO:0000313" key="16">
    <source>
        <dbReference type="EMBL" id="KAF3707172.1"/>
    </source>
</evidence>
<feature type="chain" id="PRO_5026265234" evidence="14">
    <location>
        <begin position="19"/>
        <end position="628"/>
    </location>
</feature>
<evidence type="ECO:0000256" key="5">
    <source>
        <dbReference type="ARBA" id="ARBA00022729"/>
    </source>
</evidence>
<evidence type="ECO:0000256" key="14">
    <source>
        <dbReference type="SAM" id="SignalP"/>
    </source>
</evidence>
<feature type="disulfide bond" evidence="11">
    <location>
        <begin position="321"/>
        <end position="331"/>
    </location>
</feature>
<dbReference type="PRINTS" id="PR00258">
    <property type="entry name" value="SPERACTRCPTR"/>
</dbReference>
<evidence type="ECO:0000256" key="7">
    <source>
        <dbReference type="ARBA" id="ARBA00022989"/>
    </source>
</evidence>
<dbReference type="PANTHER" id="PTHR48071">
    <property type="entry name" value="SRCR DOMAIN-CONTAINING PROTEIN"/>
    <property type="match status" value="1"/>
</dbReference>
<feature type="domain" description="SRCR" evidence="15">
    <location>
        <begin position="252"/>
        <end position="351"/>
    </location>
</feature>
<keyword evidence="6" id="KW-0677">Repeat</keyword>
<dbReference type="GO" id="GO:0005615">
    <property type="term" value="C:extracellular space"/>
    <property type="evidence" value="ECO:0007669"/>
    <property type="project" value="TreeGrafter"/>
</dbReference>
<dbReference type="Proteomes" id="UP000503349">
    <property type="component" value="Chromosome 1"/>
</dbReference>
<gene>
    <name evidence="16" type="ORF">EXN66_Car000345</name>
</gene>
<feature type="region of interest" description="Disordered" evidence="12">
    <location>
        <begin position="427"/>
        <end position="446"/>
    </location>
</feature>
<evidence type="ECO:0000256" key="4">
    <source>
        <dbReference type="ARBA" id="ARBA00022692"/>
    </source>
</evidence>
<dbReference type="GO" id="GO:0031638">
    <property type="term" value="P:zymogen activation"/>
    <property type="evidence" value="ECO:0007669"/>
    <property type="project" value="TreeGrafter"/>
</dbReference>
<comment type="subcellular location">
    <subcellularLocation>
        <location evidence="1">Membrane</location>
        <topology evidence="1">Single-pass membrane protein</topology>
    </subcellularLocation>
    <subcellularLocation>
        <location evidence="2">Secreted</location>
    </subcellularLocation>
</comment>